<dbReference type="RefSeq" id="WP_207334592.1">
    <property type="nucleotide sequence ID" value="NZ_JAFMYU010000004.1"/>
</dbReference>
<keyword evidence="2" id="KW-1185">Reference proteome</keyword>
<organism evidence="1 2">
    <name type="scientific">Fibrella aquatilis</name>
    <dbReference type="NCBI Taxonomy" id="2817059"/>
    <lineage>
        <taxon>Bacteria</taxon>
        <taxon>Pseudomonadati</taxon>
        <taxon>Bacteroidota</taxon>
        <taxon>Cytophagia</taxon>
        <taxon>Cytophagales</taxon>
        <taxon>Spirosomataceae</taxon>
        <taxon>Fibrella</taxon>
    </lineage>
</organism>
<accession>A0A939G1D0</accession>
<sequence length="91" mass="10428">MKLKSLTRQAVRMAATTLMLAEGSTTTLHVKAYLRDQDYRATQADVSSWLFRIARRERWVVNDNGQFRVYYFPNFISQLSGPVSVPGMVVN</sequence>
<name>A0A939G1D0_9BACT</name>
<dbReference type="Proteomes" id="UP000664795">
    <property type="component" value="Unassembled WGS sequence"/>
</dbReference>
<reference evidence="1 2" key="1">
    <citation type="submission" date="2021-03" db="EMBL/GenBank/DDBJ databases">
        <title>Fibrella sp. HMF5036 genome sequencing and assembly.</title>
        <authorList>
            <person name="Kang H."/>
            <person name="Kim H."/>
            <person name="Bae S."/>
            <person name="Joh K."/>
        </authorList>
    </citation>
    <scope>NUCLEOTIDE SEQUENCE [LARGE SCALE GENOMIC DNA]</scope>
    <source>
        <strain evidence="1 2">HMF5036</strain>
    </source>
</reference>
<evidence type="ECO:0000313" key="1">
    <source>
        <dbReference type="EMBL" id="MBO0930627.1"/>
    </source>
</evidence>
<comment type="caution">
    <text evidence="1">The sequence shown here is derived from an EMBL/GenBank/DDBJ whole genome shotgun (WGS) entry which is preliminary data.</text>
</comment>
<proteinExistence type="predicted"/>
<evidence type="ECO:0000313" key="2">
    <source>
        <dbReference type="Proteomes" id="UP000664795"/>
    </source>
</evidence>
<dbReference type="EMBL" id="JAFMYU010000004">
    <property type="protein sequence ID" value="MBO0930627.1"/>
    <property type="molecule type" value="Genomic_DNA"/>
</dbReference>
<protein>
    <submittedName>
        <fullName evidence="1">Uncharacterized protein</fullName>
    </submittedName>
</protein>
<dbReference type="AlphaFoldDB" id="A0A939G1D0"/>
<gene>
    <name evidence="1" type="ORF">J2I48_06455</name>
</gene>